<evidence type="ECO:0000259" key="3">
    <source>
        <dbReference type="Pfam" id="PF02517"/>
    </source>
</evidence>
<gene>
    <name evidence="4" type="ORF">FYJ62_01620</name>
</gene>
<dbReference type="RefSeq" id="WP_154547086.1">
    <property type="nucleotide sequence ID" value="NZ_VUMX01000002.1"/>
</dbReference>
<protein>
    <submittedName>
        <fullName evidence="4">CPBP family intramembrane metalloprotease</fullName>
    </submittedName>
</protein>
<evidence type="ECO:0000256" key="1">
    <source>
        <dbReference type="ARBA" id="ARBA00009067"/>
    </source>
</evidence>
<evidence type="ECO:0000313" key="4">
    <source>
        <dbReference type="EMBL" id="MST86379.1"/>
    </source>
</evidence>
<comment type="caution">
    <text evidence="4">The sequence shown here is derived from an EMBL/GenBank/DDBJ whole genome shotgun (WGS) entry which is preliminary data.</text>
</comment>
<comment type="similarity">
    <text evidence="1">Belongs to the UPF0177 family.</text>
</comment>
<dbReference type="GO" id="GO:0080120">
    <property type="term" value="P:CAAX-box protein maturation"/>
    <property type="evidence" value="ECO:0007669"/>
    <property type="project" value="UniProtKB-ARBA"/>
</dbReference>
<keyword evidence="4" id="KW-0482">Metalloprotease</keyword>
<dbReference type="GO" id="GO:0004175">
    <property type="term" value="F:endopeptidase activity"/>
    <property type="evidence" value="ECO:0007669"/>
    <property type="project" value="UniProtKB-ARBA"/>
</dbReference>
<feature type="transmembrane region" description="Helical" evidence="2">
    <location>
        <begin position="20"/>
        <end position="43"/>
    </location>
</feature>
<keyword evidence="4" id="KW-0645">Protease</keyword>
<proteinExistence type="inferred from homology"/>
<dbReference type="InterPro" id="IPR003675">
    <property type="entry name" value="Rce1/LyrA-like_dom"/>
</dbReference>
<keyword evidence="2" id="KW-0812">Transmembrane</keyword>
<keyword evidence="2" id="KW-1133">Transmembrane helix</keyword>
<dbReference type="GO" id="GO:0008237">
    <property type="term" value="F:metallopeptidase activity"/>
    <property type="evidence" value="ECO:0007669"/>
    <property type="project" value="UniProtKB-KW"/>
</dbReference>
<feature type="transmembrane region" description="Helical" evidence="2">
    <location>
        <begin position="121"/>
        <end position="150"/>
    </location>
</feature>
<dbReference type="AlphaFoldDB" id="A0A6A8MDG9"/>
<feature type="transmembrane region" description="Helical" evidence="2">
    <location>
        <begin position="235"/>
        <end position="256"/>
    </location>
</feature>
<feature type="domain" description="CAAX prenyl protease 2/Lysostaphin resistance protein A-like" evidence="3">
    <location>
        <begin position="119"/>
        <end position="221"/>
    </location>
</feature>
<feature type="transmembrane region" description="Helical" evidence="2">
    <location>
        <begin position="55"/>
        <end position="73"/>
    </location>
</feature>
<organism evidence="4 5">
    <name type="scientific">Lactobacillus porci</name>
    <dbReference type="NCBI Taxonomy" id="2012477"/>
    <lineage>
        <taxon>Bacteria</taxon>
        <taxon>Bacillati</taxon>
        <taxon>Bacillota</taxon>
        <taxon>Bacilli</taxon>
        <taxon>Lactobacillales</taxon>
        <taxon>Lactobacillaceae</taxon>
        <taxon>Lactobacillus</taxon>
    </lineage>
</organism>
<feature type="transmembrane region" description="Helical" evidence="2">
    <location>
        <begin position="186"/>
        <end position="205"/>
    </location>
</feature>
<dbReference type="Proteomes" id="UP000438120">
    <property type="component" value="Unassembled WGS sequence"/>
</dbReference>
<name>A0A6A8MDG9_9LACO</name>
<evidence type="ECO:0000313" key="5">
    <source>
        <dbReference type="Proteomes" id="UP000438120"/>
    </source>
</evidence>
<dbReference type="Pfam" id="PF02517">
    <property type="entry name" value="Rce1-like"/>
    <property type="match status" value="1"/>
</dbReference>
<feature type="transmembrane region" description="Helical" evidence="2">
    <location>
        <begin position="156"/>
        <end position="174"/>
    </location>
</feature>
<dbReference type="GO" id="GO:0006508">
    <property type="term" value="P:proteolysis"/>
    <property type="evidence" value="ECO:0007669"/>
    <property type="project" value="UniProtKB-KW"/>
</dbReference>
<keyword evidence="2" id="KW-0472">Membrane</keyword>
<accession>A0A6A8MDG9</accession>
<evidence type="ECO:0000256" key="2">
    <source>
        <dbReference type="SAM" id="Phobius"/>
    </source>
</evidence>
<feature type="transmembrane region" description="Helical" evidence="2">
    <location>
        <begin position="93"/>
        <end position="114"/>
    </location>
</feature>
<reference evidence="4 5" key="1">
    <citation type="submission" date="2019-08" db="EMBL/GenBank/DDBJ databases">
        <title>In-depth cultivation of the pig gut microbiome towards novel bacterial diversity and tailored functional studies.</title>
        <authorList>
            <person name="Wylensek D."/>
            <person name="Hitch T.C.A."/>
            <person name="Clavel T."/>
        </authorList>
    </citation>
    <scope>NUCLEOTIDE SEQUENCE [LARGE SCALE GENOMIC DNA]</scope>
    <source>
        <strain evidence="4 5">Bifido-178-WT-2B</strain>
    </source>
</reference>
<keyword evidence="4" id="KW-0378">Hydrolase</keyword>
<keyword evidence="5" id="KW-1185">Reference proteome</keyword>
<dbReference type="EMBL" id="VUMX01000002">
    <property type="protein sequence ID" value="MST86379.1"/>
    <property type="molecule type" value="Genomic_DNA"/>
</dbReference>
<sequence>MKDNYYLALADDVELGNKIIIKRTIAKLFMVATILLISGLCVVRLNIGNKQIYKLMLIAFLTIYTYTAKHFILTTKTFNQKLRLKGTSGKITFAYLILLIFLISIELMNMFPLFKLQFSKILFAALSALISAVFEEFIFRGILFNAFLLLFCEEKYDILCTSIVCSILFSLIHMNNLTSQSFISTVGQMIFTLAFGLILSCLRLWSNRLAWCIALHFLQDFSPKIISTNYGISKIGLVILLYFPIIIFVLICIWIINKRYLELRKKETVK</sequence>
<dbReference type="OrthoDB" id="2311705at2"/>